<gene>
    <name evidence="3" type="ORF">GCM10011496_20460</name>
</gene>
<dbReference type="InterPro" id="IPR011990">
    <property type="entry name" value="TPR-like_helical_dom_sf"/>
</dbReference>
<proteinExistence type="predicted"/>
<dbReference type="InterPro" id="IPR019734">
    <property type="entry name" value="TPR_rpt"/>
</dbReference>
<dbReference type="AlphaFoldDB" id="A0A916WHX8"/>
<dbReference type="Proteomes" id="UP000620596">
    <property type="component" value="Unassembled WGS sequence"/>
</dbReference>
<feature type="transmembrane region" description="Helical" evidence="1">
    <location>
        <begin position="284"/>
        <end position="303"/>
    </location>
</feature>
<evidence type="ECO:0000259" key="2">
    <source>
        <dbReference type="Pfam" id="PF10131"/>
    </source>
</evidence>
<evidence type="ECO:0000313" key="4">
    <source>
        <dbReference type="Proteomes" id="UP000620596"/>
    </source>
</evidence>
<reference evidence="3" key="2">
    <citation type="submission" date="2020-09" db="EMBL/GenBank/DDBJ databases">
        <authorList>
            <person name="Sun Q."/>
            <person name="Zhou Y."/>
        </authorList>
    </citation>
    <scope>NUCLEOTIDE SEQUENCE</scope>
    <source>
        <strain evidence="3">CGMCC 1.15322</strain>
    </source>
</reference>
<feature type="transmembrane region" description="Helical" evidence="1">
    <location>
        <begin position="344"/>
        <end position="367"/>
    </location>
</feature>
<feature type="transmembrane region" description="Helical" evidence="1">
    <location>
        <begin position="76"/>
        <end position="97"/>
    </location>
</feature>
<feature type="transmembrane region" description="Helical" evidence="1">
    <location>
        <begin position="244"/>
        <end position="264"/>
    </location>
</feature>
<accession>A0A916WHX8</accession>
<feature type="transmembrane region" description="Helical" evidence="1">
    <location>
        <begin position="209"/>
        <end position="232"/>
    </location>
</feature>
<dbReference type="Gene3D" id="1.25.40.10">
    <property type="entry name" value="Tetratricopeptide repeat domain"/>
    <property type="match status" value="1"/>
</dbReference>
<feature type="transmembrane region" description="Helical" evidence="1">
    <location>
        <begin position="379"/>
        <end position="397"/>
    </location>
</feature>
<comment type="caution">
    <text evidence="3">The sequence shown here is derived from an EMBL/GenBank/DDBJ whole genome shotgun (WGS) entry which is preliminary data.</text>
</comment>
<evidence type="ECO:0000256" key="1">
    <source>
        <dbReference type="SAM" id="Phobius"/>
    </source>
</evidence>
<reference evidence="3" key="1">
    <citation type="journal article" date="2014" name="Int. J. Syst. Evol. Microbiol.">
        <title>Complete genome sequence of Corynebacterium casei LMG S-19264T (=DSM 44701T), isolated from a smear-ripened cheese.</title>
        <authorList>
            <consortium name="US DOE Joint Genome Institute (JGI-PGF)"/>
            <person name="Walter F."/>
            <person name="Albersmeier A."/>
            <person name="Kalinowski J."/>
            <person name="Ruckert C."/>
        </authorList>
    </citation>
    <scope>NUCLEOTIDE SEQUENCE</scope>
    <source>
        <strain evidence="3">CGMCC 1.15322</strain>
    </source>
</reference>
<protein>
    <recommendedName>
        <fullName evidence="2">Membrane protein 6-pyruvoyl-tetrahydropterin synthase-related domain-containing protein</fullName>
    </recommendedName>
</protein>
<feature type="transmembrane region" description="Helical" evidence="1">
    <location>
        <begin position="315"/>
        <end position="332"/>
    </location>
</feature>
<keyword evidence="1" id="KW-1133">Transmembrane helix</keyword>
<dbReference type="Pfam" id="PF13174">
    <property type="entry name" value="TPR_6"/>
    <property type="match status" value="2"/>
</dbReference>
<dbReference type="Pfam" id="PF10131">
    <property type="entry name" value="PTPS_related"/>
    <property type="match status" value="1"/>
</dbReference>
<feature type="domain" description="Membrane protein 6-pyruvoyl-tetrahydropterin synthase-related" evidence="2">
    <location>
        <begin position="83"/>
        <end position="546"/>
    </location>
</feature>
<feature type="transmembrane region" description="Helical" evidence="1">
    <location>
        <begin position="52"/>
        <end position="70"/>
    </location>
</feature>
<keyword evidence="1" id="KW-0472">Membrane</keyword>
<dbReference type="RefSeq" id="WP_188708401.1">
    <property type="nucleotide sequence ID" value="NZ_BMIG01000006.1"/>
</dbReference>
<feature type="transmembrane region" description="Helical" evidence="1">
    <location>
        <begin position="106"/>
        <end position="124"/>
    </location>
</feature>
<keyword evidence="4" id="KW-1185">Reference proteome</keyword>
<feature type="transmembrane region" description="Helical" evidence="1">
    <location>
        <begin position="170"/>
        <end position="189"/>
    </location>
</feature>
<dbReference type="EMBL" id="BMIG01000006">
    <property type="protein sequence ID" value="GGA99265.1"/>
    <property type="molecule type" value="Genomic_DNA"/>
</dbReference>
<sequence>MKNTLIRAIAQRIRLGGEVALTLGAAVLVATILGISFLNSDNWPTGGDSASHLLYAWLYADSLLFSGYVMPWVPEVFGGLAFLSYYFPLPFIVIAVLSEFLGFAPAFKWGAFGAALLLPGAVYIASRRWLNFSCLPAFFGALGSLAFLLHEQSAIWGGNLLSTLAGEFSYSYGLLFAVLAMMAWARAISLGRGWVLAGLLEAACGFSHGFPLLVVGFSTIFLLLDCGSWVSFRRVFGQLARGHLLAFGLLGGWLWPLLEMHGLTIPNDASFPLSGWRDLLPATLWPSIVAGVTGIALLAVPAVRRSWRQEQALALRYLTSGAGLAAFAFMVGDKLGLADIRFFPMVWLFGALVCGWLFGQALAVLGAAPDRVGNGLLRLARAMIVSAFGLGLLGWLGQHVHQAPGWAQWNHSGLDAKPQWHNLSQLFPAMRGDLWSPRLLFEHDPANEDIGSTRTLESLPMFLNHRPVLEGLYMESAVLGPAIYQLQSEVSARASSPLVRFPTGPTIDPSFAAKHMNFMHTDTLLLRSTQAKAAIEASALFEKIAESSPFTLYRLKQFDSRLVQVVTQPLRILSEKNWMEDAFTWFRTRSRFDAYLPVYGENLAIKAATQASPPSTQVGEKLLSRHELVFETEAIGRPHLIKIAYHPRWQLLSKGSLRIAGPGFMLIVPEEREIQLVYGHTLVAKVGMAATALSVFYLMFLVLKRKQRLAVLPEILSICTARALMLRWLPLLTGWGILVIAGTFFAMHSPERAYNHAWELFRSDRYEAASEQFLRAYELRKPTAKREEALFWLAKSIILAGHRAEAKARYRELCEQYQGYWLPESLYILALLEREDGHSTEAESYIRRLREEYPTNTWTLKLDTTK</sequence>
<dbReference type="SUPFAM" id="SSF48452">
    <property type="entry name" value="TPR-like"/>
    <property type="match status" value="1"/>
</dbReference>
<feature type="transmembrane region" description="Helical" evidence="1">
    <location>
        <begin position="724"/>
        <end position="747"/>
    </location>
</feature>
<feature type="transmembrane region" description="Helical" evidence="1">
    <location>
        <begin position="682"/>
        <end position="703"/>
    </location>
</feature>
<organism evidence="3 4">
    <name type="scientific">Polaromonas eurypsychrophila</name>
    <dbReference type="NCBI Taxonomy" id="1614635"/>
    <lineage>
        <taxon>Bacteria</taxon>
        <taxon>Pseudomonadati</taxon>
        <taxon>Pseudomonadota</taxon>
        <taxon>Betaproteobacteria</taxon>
        <taxon>Burkholderiales</taxon>
        <taxon>Comamonadaceae</taxon>
        <taxon>Polaromonas</taxon>
    </lineage>
</organism>
<dbReference type="InterPro" id="IPR018776">
    <property type="entry name" value="Membrane_prot_PTPS-rel_domain"/>
</dbReference>
<feature type="transmembrane region" description="Helical" evidence="1">
    <location>
        <begin position="20"/>
        <end position="40"/>
    </location>
</feature>
<evidence type="ECO:0000313" key="3">
    <source>
        <dbReference type="EMBL" id="GGA99265.1"/>
    </source>
</evidence>
<keyword evidence="1" id="KW-0812">Transmembrane</keyword>
<name>A0A916WHX8_9BURK</name>